<dbReference type="RefSeq" id="WP_092061679.1">
    <property type="nucleotide sequence ID" value="NZ_FOJU01000002.1"/>
</dbReference>
<dbReference type="Proteomes" id="UP000198796">
    <property type="component" value="Unassembled WGS sequence"/>
</dbReference>
<dbReference type="STRING" id="871651.SAMN05421688_1187"/>
<gene>
    <name evidence="2" type="ORF">SAMN05421688_1187</name>
</gene>
<dbReference type="EMBL" id="FOJU01000002">
    <property type="protein sequence ID" value="SFA85516.1"/>
    <property type="molecule type" value="Genomic_DNA"/>
</dbReference>
<accession>A0A1I0WC86</accession>
<dbReference type="Pfam" id="PF06568">
    <property type="entry name" value="YjiS-like"/>
    <property type="match status" value="1"/>
</dbReference>
<name>A0A1I0WC86_9RHOB</name>
<evidence type="ECO:0000313" key="2">
    <source>
        <dbReference type="EMBL" id="SFA85516.1"/>
    </source>
</evidence>
<reference evidence="2 3" key="1">
    <citation type="submission" date="2016-10" db="EMBL/GenBank/DDBJ databases">
        <authorList>
            <person name="de Groot N.N."/>
        </authorList>
    </citation>
    <scope>NUCLEOTIDE SEQUENCE [LARGE SCALE GENOMIC DNA]</scope>
    <source>
        <strain evidence="2 3">DSM 29316</strain>
    </source>
</reference>
<dbReference type="AlphaFoldDB" id="A0A1I0WC86"/>
<sequence>MTQNVLYSSIRARRDLFGAIRRMAGLARQREALTRLDEHLLRDVGISRDEAEREAARAPWDPPAHWR</sequence>
<organism evidence="2 3">
    <name type="scientific">Poseidonocella pacifica</name>
    <dbReference type="NCBI Taxonomy" id="871651"/>
    <lineage>
        <taxon>Bacteria</taxon>
        <taxon>Pseudomonadati</taxon>
        <taxon>Pseudomonadota</taxon>
        <taxon>Alphaproteobacteria</taxon>
        <taxon>Rhodobacterales</taxon>
        <taxon>Roseobacteraceae</taxon>
        <taxon>Poseidonocella</taxon>
    </lineage>
</organism>
<feature type="domain" description="YjiS-like" evidence="1">
    <location>
        <begin position="16"/>
        <end position="52"/>
    </location>
</feature>
<protein>
    <submittedName>
        <fullName evidence="2">Uncharacterized conserved protein YjiS, DUF1127 family</fullName>
    </submittedName>
</protein>
<proteinExistence type="predicted"/>
<evidence type="ECO:0000313" key="3">
    <source>
        <dbReference type="Proteomes" id="UP000198796"/>
    </source>
</evidence>
<dbReference type="OrthoDB" id="8096613at2"/>
<keyword evidence="3" id="KW-1185">Reference proteome</keyword>
<evidence type="ECO:0000259" key="1">
    <source>
        <dbReference type="Pfam" id="PF06568"/>
    </source>
</evidence>
<dbReference type="InterPro" id="IPR009506">
    <property type="entry name" value="YjiS-like"/>
</dbReference>